<protein>
    <submittedName>
        <fullName evidence="1">Uncharacterized protein</fullName>
    </submittedName>
</protein>
<evidence type="ECO:0000313" key="2">
    <source>
        <dbReference type="Proteomes" id="UP000441208"/>
    </source>
</evidence>
<dbReference type="EMBL" id="QXFZ01004093">
    <property type="protein sequence ID" value="KAE9065757.1"/>
    <property type="molecule type" value="Genomic_DNA"/>
</dbReference>
<dbReference type="Proteomes" id="UP000441208">
    <property type="component" value="Unassembled WGS sequence"/>
</dbReference>
<sequence>MAARDHILISWTFLEHMGQSFDMGAARISTGSVGTQMFPLENSIGIDFVKSCLHHKGVVGIPEPARVGDERATAATVCAYRAPLRWHRLPFGLVSELKVQFYMPKHRFSIEPLLEVGTFRCRAPCGTGVRDAVDTEGSESTTVSKANL</sequence>
<gene>
    <name evidence="1" type="ORF">PF007_g28740</name>
</gene>
<evidence type="ECO:0000313" key="1">
    <source>
        <dbReference type="EMBL" id="KAE9065757.1"/>
    </source>
</evidence>
<reference evidence="1 2" key="1">
    <citation type="submission" date="2018-08" db="EMBL/GenBank/DDBJ databases">
        <title>Genomic investigation of the strawberry pathogen Phytophthora fragariae indicates pathogenicity is determined by transcriptional variation in three key races.</title>
        <authorList>
            <person name="Adams T.M."/>
            <person name="Armitage A.D."/>
            <person name="Sobczyk M.K."/>
            <person name="Bates H.J."/>
            <person name="Dunwell J.M."/>
            <person name="Nellist C.F."/>
            <person name="Harrison R.J."/>
        </authorList>
    </citation>
    <scope>NUCLEOTIDE SEQUENCE [LARGE SCALE GENOMIC DNA]</scope>
    <source>
        <strain evidence="1 2">NOV-71</strain>
    </source>
</reference>
<comment type="caution">
    <text evidence="1">The sequence shown here is derived from an EMBL/GenBank/DDBJ whole genome shotgun (WGS) entry which is preliminary data.</text>
</comment>
<organism evidence="1 2">
    <name type="scientific">Phytophthora fragariae</name>
    <dbReference type="NCBI Taxonomy" id="53985"/>
    <lineage>
        <taxon>Eukaryota</taxon>
        <taxon>Sar</taxon>
        <taxon>Stramenopiles</taxon>
        <taxon>Oomycota</taxon>
        <taxon>Peronosporomycetes</taxon>
        <taxon>Peronosporales</taxon>
        <taxon>Peronosporaceae</taxon>
        <taxon>Phytophthora</taxon>
    </lineage>
</organism>
<proteinExistence type="predicted"/>
<name>A0A6A3PZP6_9STRA</name>
<dbReference type="AlphaFoldDB" id="A0A6A3PZP6"/>
<accession>A0A6A3PZP6</accession>